<dbReference type="AlphaFoldDB" id="A0AAJ0CH10"/>
<organism evidence="9 10">
    <name type="scientific">Conoideocrella luteorostrata</name>
    <dbReference type="NCBI Taxonomy" id="1105319"/>
    <lineage>
        <taxon>Eukaryota</taxon>
        <taxon>Fungi</taxon>
        <taxon>Dikarya</taxon>
        <taxon>Ascomycota</taxon>
        <taxon>Pezizomycotina</taxon>
        <taxon>Sordariomycetes</taxon>
        <taxon>Hypocreomycetidae</taxon>
        <taxon>Hypocreales</taxon>
        <taxon>Clavicipitaceae</taxon>
        <taxon>Conoideocrella</taxon>
    </lineage>
</organism>
<evidence type="ECO:0000256" key="3">
    <source>
        <dbReference type="ARBA" id="ARBA00005795"/>
    </source>
</evidence>
<proteinExistence type="inferred from homology"/>
<accession>A0AAJ0CH10</accession>
<keyword evidence="6" id="KW-0539">Nucleus</keyword>
<sequence length="347" mass="39481">MEDLSRDSETDVYAANLDFTLQELQRKVHDHQIELEKVTSYERVRRAHPSLTQPHHLQIRSSQSEKTPLSAEDQATIIKDALTSVNASHPFLPFAGSVLPALLALRRAHQTIVESQVYLDSHATSADYERKQLESDRVNLKDHHLLTEALTSRINALREELRSKAEMRPEDSAREKMDELRAKRKDYVQETKNLMKTLLDFTDTQLAPMLAAEELGGPVVGDIMEVDPDELAAGFNEQGKLTRAKGAGDRDKRQRRIDEIWGTGNARREERMDGDEEIATAGREMRGLMEELLNRLMQAKGDNSASYVILERESAAARFLVRSKVAQFHPKDANRMRLIDFGRDLEN</sequence>
<comment type="similarity">
    <text evidence="3">Belongs to the CENP-K/MCM22 family.</text>
</comment>
<protein>
    <submittedName>
        <fullName evidence="9">Uncharacterized protein</fullName>
    </submittedName>
</protein>
<evidence type="ECO:0000313" key="10">
    <source>
        <dbReference type="Proteomes" id="UP001251528"/>
    </source>
</evidence>
<keyword evidence="10" id="KW-1185">Reference proteome</keyword>
<gene>
    <name evidence="9" type="ORF">QQS21_010800</name>
</gene>
<evidence type="ECO:0000313" key="9">
    <source>
        <dbReference type="EMBL" id="KAK2591502.1"/>
    </source>
</evidence>
<reference evidence="9" key="1">
    <citation type="submission" date="2023-06" db="EMBL/GenBank/DDBJ databases">
        <title>Conoideocrella luteorostrata (Hypocreales: Clavicipitaceae), a potential biocontrol fungus for elongate hemlock scale in United States Christmas tree production areas.</title>
        <authorList>
            <person name="Barrett H."/>
            <person name="Lovett B."/>
            <person name="Macias A.M."/>
            <person name="Stajich J.E."/>
            <person name="Kasson M.T."/>
        </authorList>
    </citation>
    <scope>NUCLEOTIDE SEQUENCE</scope>
    <source>
        <strain evidence="9">ARSEF 14590</strain>
    </source>
</reference>
<keyword evidence="4" id="KW-0158">Chromosome</keyword>
<evidence type="ECO:0000256" key="8">
    <source>
        <dbReference type="SAM" id="Coils"/>
    </source>
</evidence>
<dbReference type="InterPro" id="IPR020993">
    <property type="entry name" value="Centromere_CenpK"/>
</dbReference>
<evidence type="ECO:0000256" key="5">
    <source>
        <dbReference type="ARBA" id="ARBA00023054"/>
    </source>
</evidence>
<keyword evidence="7" id="KW-0137">Centromere</keyword>
<dbReference type="GO" id="GO:0000775">
    <property type="term" value="C:chromosome, centromeric region"/>
    <property type="evidence" value="ECO:0007669"/>
    <property type="project" value="UniProtKB-SubCell"/>
</dbReference>
<feature type="coiled-coil region" evidence="8">
    <location>
        <begin position="14"/>
        <end position="41"/>
    </location>
</feature>
<name>A0AAJ0CH10_9HYPO</name>
<feature type="coiled-coil region" evidence="8">
    <location>
        <begin position="170"/>
        <end position="197"/>
    </location>
</feature>
<evidence type="ECO:0000256" key="1">
    <source>
        <dbReference type="ARBA" id="ARBA00004123"/>
    </source>
</evidence>
<evidence type="ECO:0000256" key="7">
    <source>
        <dbReference type="ARBA" id="ARBA00023328"/>
    </source>
</evidence>
<dbReference type="PANTHER" id="PTHR14401">
    <property type="entry name" value="CENTROMERE PROTEIN K"/>
    <property type="match status" value="1"/>
</dbReference>
<evidence type="ECO:0000256" key="4">
    <source>
        <dbReference type="ARBA" id="ARBA00022454"/>
    </source>
</evidence>
<evidence type="ECO:0000256" key="2">
    <source>
        <dbReference type="ARBA" id="ARBA00004584"/>
    </source>
</evidence>
<evidence type="ECO:0000256" key="6">
    <source>
        <dbReference type="ARBA" id="ARBA00023242"/>
    </source>
</evidence>
<dbReference type="Proteomes" id="UP001251528">
    <property type="component" value="Unassembled WGS sequence"/>
</dbReference>
<dbReference type="EMBL" id="JASWJB010000330">
    <property type="protein sequence ID" value="KAK2591502.1"/>
    <property type="molecule type" value="Genomic_DNA"/>
</dbReference>
<dbReference type="GO" id="GO:0051382">
    <property type="term" value="P:kinetochore assembly"/>
    <property type="evidence" value="ECO:0007669"/>
    <property type="project" value="InterPro"/>
</dbReference>
<dbReference type="PANTHER" id="PTHR14401:SF6">
    <property type="entry name" value="CENTROMERE PROTEIN K"/>
    <property type="match status" value="1"/>
</dbReference>
<comment type="subcellular location">
    <subcellularLocation>
        <location evidence="2">Chromosome</location>
        <location evidence="2">Centromere</location>
    </subcellularLocation>
    <subcellularLocation>
        <location evidence="1">Nucleus</location>
    </subcellularLocation>
</comment>
<dbReference type="GO" id="GO:0000070">
    <property type="term" value="P:mitotic sister chromatid segregation"/>
    <property type="evidence" value="ECO:0007669"/>
    <property type="project" value="TreeGrafter"/>
</dbReference>
<dbReference type="GO" id="GO:0005634">
    <property type="term" value="C:nucleus"/>
    <property type="evidence" value="ECO:0007669"/>
    <property type="project" value="UniProtKB-SubCell"/>
</dbReference>
<comment type="caution">
    <text evidence="9">The sequence shown here is derived from an EMBL/GenBank/DDBJ whole genome shotgun (WGS) entry which is preliminary data.</text>
</comment>
<keyword evidence="5 8" id="KW-0175">Coiled coil</keyword>